<protein>
    <submittedName>
        <fullName evidence="9">Choline/carnitine/betaine transporter</fullName>
    </submittedName>
</protein>
<dbReference type="PANTHER" id="PTHR30047">
    <property type="entry name" value="HIGH-AFFINITY CHOLINE TRANSPORT PROTEIN-RELATED"/>
    <property type="match status" value="1"/>
</dbReference>
<name>A0A0P0YXU8_9HYPH</name>
<evidence type="ECO:0000256" key="5">
    <source>
        <dbReference type="ARBA" id="ARBA00022692"/>
    </source>
</evidence>
<evidence type="ECO:0000313" key="9">
    <source>
        <dbReference type="EMBL" id="BAT26240.1"/>
    </source>
</evidence>
<feature type="transmembrane region" description="Helical" evidence="8">
    <location>
        <begin position="85"/>
        <end position="104"/>
    </location>
</feature>
<dbReference type="EMBL" id="LC066371">
    <property type="protein sequence ID" value="BAT26240.1"/>
    <property type="molecule type" value="Genomic_DNA"/>
</dbReference>
<feature type="transmembrane region" description="Helical" evidence="8">
    <location>
        <begin position="262"/>
        <end position="283"/>
    </location>
</feature>
<feature type="transmembrane region" description="Helical" evidence="8">
    <location>
        <begin position="295"/>
        <end position="318"/>
    </location>
</feature>
<feature type="transmembrane region" description="Helical" evidence="8">
    <location>
        <begin position="479"/>
        <end position="498"/>
    </location>
</feature>
<feature type="transmembrane region" description="Helical" evidence="8">
    <location>
        <begin position="6"/>
        <end position="26"/>
    </location>
</feature>
<feature type="transmembrane region" description="Helical" evidence="8">
    <location>
        <begin position="220"/>
        <end position="242"/>
    </location>
</feature>
<keyword evidence="6 8" id="KW-1133">Transmembrane helix</keyword>
<feature type="transmembrane region" description="Helical" evidence="8">
    <location>
        <begin position="504"/>
        <end position="524"/>
    </location>
</feature>
<feature type="transmembrane region" description="Helical" evidence="8">
    <location>
        <begin position="47"/>
        <end position="65"/>
    </location>
</feature>
<feature type="transmembrane region" description="Helical" evidence="8">
    <location>
        <begin position="124"/>
        <end position="145"/>
    </location>
</feature>
<feature type="transmembrane region" description="Helical" evidence="8">
    <location>
        <begin position="181"/>
        <end position="200"/>
    </location>
</feature>
<comment type="subcellular location">
    <subcellularLocation>
        <location evidence="1">Cell membrane</location>
        <topology evidence="1">Multi-pass membrane protein</topology>
    </subcellularLocation>
</comment>
<evidence type="ECO:0000256" key="3">
    <source>
        <dbReference type="ARBA" id="ARBA00022448"/>
    </source>
</evidence>
<keyword evidence="7 8" id="KW-0472">Membrane</keyword>
<accession>A0A0P0YXU8</accession>
<evidence type="ECO:0000256" key="4">
    <source>
        <dbReference type="ARBA" id="ARBA00022475"/>
    </source>
</evidence>
<feature type="transmembrane region" description="Helical" evidence="8">
    <location>
        <begin position="432"/>
        <end position="452"/>
    </location>
</feature>
<evidence type="ECO:0000256" key="6">
    <source>
        <dbReference type="ARBA" id="ARBA00022989"/>
    </source>
</evidence>
<keyword evidence="5 8" id="KW-0812">Transmembrane</keyword>
<feature type="transmembrane region" description="Helical" evidence="8">
    <location>
        <begin position="350"/>
        <end position="367"/>
    </location>
</feature>
<proteinExistence type="inferred from homology"/>
<keyword evidence="3" id="KW-0813">Transport</keyword>
<dbReference type="InterPro" id="IPR018093">
    <property type="entry name" value="BCCT_CS"/>
</dbReference>
<dbReference type="InterPro" id="IPR000060">
    <property type="entry name" value="BCCT_transptr"/>
</dbReference>
<dbReference type="GO" id="GO:0022857">
    <property type="term" value="F:transmembrane transporter activity"/>
    <property type="evidence" value="ECO:0007669"/>
    <property type="project" value="InterPro"/>
</dbReference>
<evidence type="ECO:0000256" key="8">
    <source>
        <dbReference type="SAM" id="Phobius"/>
    </source>
</evidence>
<feature type="transmembrane region" description="Helical" evidence="8">
    <location>
        <begin position="379"/>
        <end position="397"/>
    </location>
</feature>
<dbReference type="GO" id="GO:0005886">
    <property type="term" value="C:plasma membrane"/>
    <property type="evidence" value="ECO:0007669"/>
    <property type="project" value="UniProtKB-SubCell"/>
</dbReference>
<keyword evidence="4" id="KW-1003">Cell membrane</keyword>
<dbReference type="NCBIfam" id="TIGR00842">
    <property type="entry name" value="bcct"/>
    <property type="match status" value="1"/>
</dbReference>
<evidence type="ECO:0000256" key="1">
    <source>
        <dbReference type="ARBA" id="ARBA00004651"/>
    </source>
</evidence>
<dbReference type="Pfam" id="PF02028">
    <property type="entry name" value="BCCT"/>
    <property type="match status" value="1"/>
</dbReference>
<evidence type="ECO:0000256" key="7">
    <source>
        <dbReference type="ARBA" id="ARBA00023136"/>
    </source>
</evidence>
<comment type="similarity">
    <text evidence="2">Belongs to the BCCT transporter (TC 2.A.15) family.</text>
</comment>
<reference evidence="9" key="1">
    <citation type="journal article" date="2015" name="Proc. Natl. Acad. Sci. U.S.A.">
        <title>Bacterial clade with the ribosomal RNA operon on a small plasmid rather than the chromosome.</title>
        <authorList>
            <person name="Anda M."/>
            <person name="Ohtsubo Y."/>
            <person name="Okubo T."/>
            <person name="Sugawara M."/>
            <person name="Nagata Y."/>
            <person name="Tsuda M."/>
            <person name="Minamisawa K."/>
            <person name="Mitsui H."/>
        </authorList>
    </citation>
    <scope>NUCLEOTIDE SEQUENCE</scope>
    <source>
        <strain evidence="9">DSM 21988</strain>
    </source>
</reference>
<dbReference type="PROSITE" id="PS01303">
    <property type="entry name" value="BCCT"/>
    <property type="match status" value="1"/>
</dbReference>
<dbReference type="PANTHER" id="PTHR30047:SF7">
    <property type="entry name" value="HIGH-AFFINITY CHOLINE TRANSPORT PROTEIN"/>
    <property type="match status" value="1"/>
</dbReference>
<dbReference type="AlphaFoldDB" id="A0A0P0YXU8"/>
<sequence length="699" mass="77217">MRRALVLYHYALGVVWPAPFSPQLALARIQDFRIGMSPQTTTINKPVFFISSAIIIVMVMIGIVFPTDADRIFKTAQAWVLDTFGWFYLLSVGIFLFFALYLAISRYGDLKLGSDDADPDYPYLTWLAMLFAAGMGIGLMFYAVAEPILHYSVPPEASPGTFQAARQAMAITYFHWGVHAWSIYAVVGLSLAYFSFRYNLPLTIRSGFYPLLQERINGPLGHAVDIFAICGTLFGIATSLGLGVLQINAGLNYLLGVPQTATIQVILIVVVTAMATLSVVSGLDVGIRRLSEGNLILAIILMLFVLVMGPTEFIFRAFVQNIGTYLDTILERTFTLYAYEPRDWVSNWTLFYWAWWISWSPFVGMFIARISRGRTVREFVVGVLFVPSAFTFFWMAVFGNTAISLDMGVANGAISAAVGADISVALFQFFEYLPLTALTSTLGIILVAVFFVTSSDSGSMVVDTIASGGTEETPVWQRIYWCGLEGLVAALLLLAGGLTALQTMTLISALPFAIILLLLSFGLLKGMKADVARATMRKHARPAIPARSMNWQERLQWMLTDPTRDDVLRFIDKTVEPALQDVKNALNVRGVDAEVNRSPDDGGVMLTVTSSATRNFQYGVHPETHLAVAFSAAEVTRPERKRSQVWLARTFFSDNSRGYDVMGFRREEIQADVLAQFEAYQLLTSAPATALYASAPDPE</sequence>
<organism evidence="9">
    <name type="scientific">Aureimonas altamirensis</name>
    <dbReference type="NCBI Taxonomy" id="370622"/>
    <lineage>
        <taxon>Bacteria</taxon>
        <taxon>Pseudomonadati</taxon>
        <taxon>Pseudomonadota</taxon>
        <taxon>Alphaproteobacteria</taxon>
        <taxon>Hyphomicrobiales</taxon>
        <taxon>Aurantimonadaceae</taxon>
        <taxon>Aureimonas</taxon>
    </lineage>
</organism>
<evidence type="ECO:0000256" key="2">
    <source>
        <dbReference type="ARBA" id="ARBA00005658"/>
    </source>
</evidence>